<dbReference type="InterPro" id="IPR051541">
    <property type="entry name" value="PTS_SugarTrans_NitroReg"/>
</dbReference>
<dbReference type="RefSeq" id="WP_160197522.1">
    <property type="nucleotide sequence ID" value="NZ_QXXA01000010.1"/>
</dbReference>
<dbReference type="Pfam" id="PF00359">
    <property type="entry name" value="PTS_EIIA_2"/>
    <property type="match status" value="1"/>
</dbReference>
<keyword evidence="2" id="KW-0762">Sugar transport</keyword>
<gene>
    <name evidence="2" type="ORF">D3Z33_09285</name>
</gene>
<dbReference type="PANTHER" id="PTHR47738">
    <property type="entry name" value="PTS SYSTEM FRUCTOSE-LIKE EIIA COMPONENT-RELATED"/>
    <property type="match status" value="1"/>
</dbReference>
<evidence type="ECO:0000313" key="3">
    <source>
        <dbReference type="Proteomes" id="UP000467132"/>
    </source>
</evidence>
<dbReference type="EMBL" id="QXXA01000010">
    <property type="protein sequence ID" value="NBI07045.1"/>
    <property type="molecule type" value="Genomic_DNA"/>
</dbReference>
<evidence type="ECO:0000259" key="1">
    <source>
        <dbReference type="PROSITE" id="PS51094"/>
    </source>
</evidence>
<keyword evidence="2" id="KW-0813">Transport</keyword>
<name>A0A845QX23_9CLOT</name>
<keyword evidence="3" id="KW-1185">Reference proteome</keyword>
<organism evidence="2 3">
    <name type="scientific">Senegalia massiliensis</name>
    <dbReference type="NCBI Taxonomy" id="1720316"/>
    <lineage>
        <taxon>Bacteria</taxon>
        <taxon>Bacillati</taxon>
        <taxon>Bacillota</taxon>
        <taxon>Clostridia</taxon>
        <taxon>Eubacteriales</taxon>
        <taxon>Clostridiaceae</taxon>
        <taxon>Senegalia</taxon>
    </lineage>
</organism>
<dbReference type="AlphaFoldDB" id="A0A845QX23"/>
<proteinExistence type="predicted"/>
<dbReference type="PROSITE" id="PS00372">
    <property type="entry name" value="PTS_EIIA_TYPE_2_HIS"/>
    <property type="match status" value="1"/>
</dbReference>
<dbReference type="SUPFAM" id="SSF55804">
    <property type="entry name" value="Phoshotransferase/anion transport protein"/>
    <property type="match status" value="1"/>
</dbReference>
<dbReference type="Gene3D" id="3.40.930.10">
    <property type="entry name" value="Mannitol-specific EII, Chain A"/>
    <property type="match status" value="1"/>
</dbReference>
<sequence length="152" mass="17419">MKNTNVIDINNIIFTNKFSSKQEAILKLSELLVESQIVIDKQKFIEDIFERENRGSTFVGENLAIPHGFSNQVKKPSIAIARVDNPFLWDENDNKVKLTILFAIPEDDEMEEESEVLKKIAAALGDEDLIKDLLNAHTKEKLIYILKDYINL</sequence>
<accession>A0A845QX23</accession>
<dbReference type="CDD" id="cd00211">
    <property type="entry name" value="PTS_IIA_fru"/>
    <property type="match status" value="1"/>
</dbReference>
<dbReference type="PROSITE" id="PS51094">
    <property type="entry name" value="PTS_EIIA_TYPE_2"/>
    <property type="match status" value="1"/>
</dbReference>
<protein>
    <submittedName>
        <fullName evidence="2">PTS sugar transporter subunit IIA</fullName>
    </submittedName>
</protein>
<dbReference type="OrthoDB" id="95460at2"/>
<dbReference type="PANTHER" id="PTHR47738:SF2">
    <property type="entry name" value="PTS SYSTEM FRUCTOSE-LIKE EIIA COMPONENT"/>
    <property type="match status" value="1"/>
</dbReference>
<comment type="caution">
    <text evidence="2">The sequence shown here is derived from an EMBL/GenBank/DDBJ whole genome shotgun (WGS) entry which is preliminary data.</text>
</comment>
<dbReference type="InterPro" id="IPR016152">
    <property type="entry name" value="PTrfase/Anion_transptr"/>
</dbReference>
<dbReference type="InterPro" id="IPR002178">
    <property type="entry name" value="PTS_EIIA_type-2_dom"/>
</dbReference>
<evidence type="ECO:0000313" key="2">
    <source>
        <dbReference type="EMBL" id="NBI07045.1"/>
    </source>
</evidence>
<dbReference type="Proteomes" id="UP000467132">
    <property type="component" value="Unassembled WGS sequence"/>
</dbReference>
<reference evidence="2 3" key="1">
    <citation type="submission" date="2018-08" db="EMBL/GenBank/DDBJ databases">
        <title>Murine metabolic-syndrome-specific gut microbial biobank.</title>
        <authorList>
            <person name="Liu C."/>
        </authorList>
    </citation>
    <scope>NUCLEOTIDE SEQUENCE [LARGE SCALE GENOMIC DNA]</scope>
    <source>
        <strain evidence="2 3">583</strain>
    </source>
</reference>
<feature type="domain" description="PTS EIIA type-2" evidence="1">
    <location>
        <begin position="5"/>
        <end position="149"/>
    </location>
</feature>